<accession>R4V3U8</accession>
<dbReference type="InterPro" id="IPR006597">
    <property type="entry name" value="Sel1-like"/>
</dbReference>
<dbReference type="InterPro" id="IPR011990">
    <property type="entry name" value="TPR-like_helical_dom_sf"/>
</dbReference>
<evidence type="ECO:0000313" key="2">
    <source>
        <dbReference type="EMBL" id="AGM32483.1"/>
    </source>
</evidence>
<dbReference type="EMBL" id="KC571984">
    <property type="protein sequence ID" value="AGM32483.1"/>
    <property type="molecule type" value="mRNA"/>
</dbReference>
<dbReference type="SUPFAM" id="SSF81901">
    <property type="entry name" value="HCP-like"/>
    <property type="match status" value="1"/>
</dbReference>
<comment type="similarity">
    <text evidence="1">Belongs to the sel-1 family.</text>
</comment>
<dbReference type="InterPro" id="IPR050767">
    <property type="entry name" value="Sel1_AlgK"/>
</dbReference>
<dbReference type="Gene3D" id="1.25.40.10">
    <property type="entry name" value="Tetratricopeptide repeat domain"/>
    <property type="match status" value="1"/>
</dbReference>
<name>R4V3U8_COPFO</name>
<dbReference type="Pfam" id="PF08238">
    <property type="entry name" value="Sel1"/>
    <property type="match status" value="3"/>
</dbReference>
<proteinExistence type="evidence at transcript level"/>
<dbReference type="SMART" id="SM00671">
    <property type="entry name" value="SEL1"/>
    <property type="match status" value="3"/>
</dbReference>
<dbReference type="PANTHER" id="PTHR11102:SF160">
    <property type="entry name" value="ERAD-ASSOCIATED E3 UBIQUITIN-PROTEIN LIGASE COMPONENT HRD3"/>
    <property type="match status" value="1"/>
</dbReference>
<sequence>MRLTIAQWLFRLARRFERLNTKRAIERAVQLYREASHHGHPEAMYRYAECCRLGIGMVLNVKRACTWCRRSAESGYSIAATSVVGLCRSRFFRDEHIGSSDYWLKLACDMGEPEAMTEMGRIMRDRGEIEVGIALIRRAVELGSPYGMLCLGSALWNGVFLDDDVEAGVVLMFRGLELLRCQVWRSSSFATDFDSIVTWAGWTVSVGKMMFSFPFGGKDLLTVPDASHWLLRR</sequence>
<dbReference type="AlphaFoldDB" id="R4V3U8"/>
<reference evidence="2" key="1">
    <citation type="submission" date="2013-02" db="EMBL/GenBank/DDBJ databases">
        <title>Immune-Related transcriptome of Coptotermes formosanus Shiraki workers: the defense mechanism.</title>
        <authorList>
            <person name="Hussain A."/>
            <person name="Li Y.F."/>
            <person name="Cheng Y."/>
            <person name="Liu Y."/>
            <person name="Chen C.C."/>
            <person name="Wen S.Y."/>
        </authorList>
    </citation>
    <scope>NUCLEOTIDE SEQUENCE</scope>
</reference>
<dbReference type="PANTHER" id="PTHR11102">
    <property type="entry name" value="SEL-1-LIKE PROTEIN"/>
    <property type="match status" value="1"/>
</dbReference>
<organism evidence="2">
    <name type="scientific">Coptotermes formosanus</name>
    <name type="common">Formosan subterranean termite</name>
    <dbReference type="NCBI Taxonomy" id="36987"/>
    <lineage>
        <taxon>Eukaryota</taxon>
        <taxon>Metazoa</taxon>
        <taxon>Ecdysozoa</taxon>
        <taxon>Arthropoda</taxon>
        <taxon>Hexapoda</taxon>
        <taxon>Insecta</taxon>
        <taxon>Pterygota</taxon>
        <taxon>Neoptera</taxon>
        <taxon>Polyneoptera</taxon>
        <taxon>Dictyoptera</taxon>
        <taxon>Blattodea</taxon>
        <taxon>Blattoidea</taxon>
        <taxon>Termitoidae</taxon>
        <taxon>Rhinotermitidae</taxon>
        <taxon>Coptotermes</taxon>
    </lineage>
</organism>
<evidence type="ECO:0000256" key="1">
    <source>
        <dbReference type="ARBA" id="ARBA00038101"/>
    </source>
</evidence>
<protein>
    <submittedName>
        <fullName evidence="2">Sel1 domain containing protein</fullName>
    </submittedName>
</protein>